<sequence length="662" mass="72687">MLYGADYNPDQWPEEVWDDDVRLMQEAKVTTVSLGIFAWSRLQPAPDVWDFDWLDRVIDKLHAGGIGVNLATPTASPPPWVSSRHPDVLAADELGAPYWHGSRQHHSPSSPTYRRLAGEVVRRLAERYAHHPAVVMWHVSNELGCHLPVEYSDSARDAFRRWLADRYGDIAGLNAAWGTDFWSQRYGSFDEVFPPRRAPYTRNPAQQLDYRRFMSDMWLECYRMERDIIRASGATQPISTNMMGPFKPADYASWSDDIDVITDDCYPDPLDPHRVRNVAFQRDLVRSLKRETPWILLEQATDAVNWRPVNPSKQDGRLAAETAVAVGRGADGIMFFQWRQSRSGVEKFHSAMVPQAGTHIAGSPTRTWRDVTSIGAELAGLGALPSPAEGDAQVALVFDWENWWAVEEDAKPLRIDYLGVIREWYGALHARGVMVDIVPPEKVDARYSLAIAPFLYLLRDSGADALRAHVERGGTLLAGPFTDIVDECDRFRAGGFVTQLGPMLGIALEDFRALVPPVLGAAAERAGQEAQASATEGQHARVTGSGLDFGGTFLGEALVATGAEVLAAFEEGPSAGRPALTRNGSAWYVATQPDAAGVDAIVERLLAAAEVRPVVEGLPAGVEVARRGSLVTVVNHTDDAVDIAFGGIGTLPPQGHAFVREA</sequence>
<gene>
    <name evidence="11" type="ORF">J5V96_03830</name>
</gene>
<evidence type="ECO:0000256" key="3">
    <source>
        <dbReference type="ARBA" id="ARBA00012756"/>
    </source>
</evidence>
<dbReference type="Pfam" id="PF02449">
    <property type="entry name" value="Glyco_hydro_42"/>
    <property type="match status" value="1"/>
</dbReference>
<keyword evidence="12" id="KW-1185">Reference proteome</keyword>
<dbReference type="GO" id="GO:0005975">
    <property type="term" value="P:carbohydrate metabolic process"/>
    <property type="evidence" value="ECO:0007669"/>
    <property type="project" value="InterPro"/>
</dbReference>
<feature type="active site" description="Nucleophile" evidence="7">
    <location>
        <position position="298"/>
    </location>
</feature>
<evidence type="ECO:0000256" key="5">
    <source>
        <dbReference type="ARBA" id="ARBA00023295"/>
    </source>
</evidence>
<dbReference type="EMBL" id="JAGFOA010000001">
    <property type="protein sequence ID" value="MBO3662638.1"/>
    <property type="molecule type" value="Genomic_DNA"/>
</dbReference>
<evidence type="ECO:0000313" key="11">
    <source>
        <dbReference type="EMBL" id="MBO3662638.1"/>
    </source>
</evidence>
<dbReference type="PANTHER" id="PTHR36447:SF1">
    <property type="entry name" value="BETA-GALACTOSIDASE GANA"/>
    <property type="match status" value="1"/>
</dbReference>
<evidence type="ECO:0000256" key="2">
    <source>
        <dbReference type="ARBA" id="ARBA00005940"/>
    </source>
</evidence>
<dbReference type="InterPro" id="IPR013738">
    <property type="entry name" value="Beta_galactosidase_Trimer"/>
</dbReference>
<dbReference type="Proteomes" id="UP000680132">
    <property type="component" value="Unassembled WGS sequence"/>
</dbReference>
<feature type="binding site" evidence="8">
    <location>
        <position position="103"/>
    </location>
    <ligand>
        <name>substrate</name>
    </ligand>
</feature>
<evidence type="ECO:0000313" key="12">
    <source>
        <dbReference type="Proteomes" id="UP000680132"/>
    </source>
</evidence>
<keyword evidence="5 6" id="KW-0326">Glycosidase</keyword>
<accession>A0A939TLZ3</accession>
<comment type="similarity">
    <text evidence="2 6">Belongs to the glycosyl hydrolase 42 family.</text>
</comment>
<feature type="domain" description="Beta-galactosidase trimerisation" evidence="10">
    <location>
        <begin position="392"/>
        <end position="611"/>
    </location>
</feature>
<evidence type="ECO:0000256" key="4">
    <source>
        <dbReference type="ARBA" id="ARBA00022801"/>
    </source>
</evidence>
<organism evidence="11 12">
    <name type="scientific">Microbacterium stercoris</name>
    <dbReference type="NCBI Taxonomy" id="2820289"/>
    <lineage>
        <taxon>Bacteria</taxon>
        <taxon>Bacillati</taxon>
        <taxon>Actinomycetota</taxon>
        <taxon>Actinomycetes</taxon>
        <taxon>Micrococcales</taxon>
        <taxon>Microbacteriaceae</taxon>
        <taxon>Microbacterium</taxon>
    </lineage>
</organism>
<feature type="binding site" evidence="8">
    <location>
        <position position="306"/>
    </location>
    <ligand>
        <name>substrate</name>
    </ligand>
</feature>
<dbReference type="PIRSF" id="PIRSF001084">
    <property type="entry name" value="B-galactosidase"/>
    <property type="match status" value="1"/>
</dbReference>
<dbReference type="AlphaFoldDB" id="A0A939TLZ3"/>
<proteinExistence type="inferred from homology"/>
<name>A0A939TLZ3_9MICO</name>
<feature type="active site" description="Proton donor" evidence="7">
    <location>
        <position position="142"/>
    </location>
</feature>
<dbReference type="Gene3D" id="3.40.50.880">
    <property type="match status" value="1"/>
</dbReference>
<dbReference type="Pfam" id="PF08532">
    <property type="entry name" value="Glyco_hydro_42M"/>
    <property type="match status" value="1"/>
</dbReference>
<comment type="caution">
    <text evidence="11">The sequence shown here is derived from an EMBL/GenBank/DDBJ whole genome shotgun (WGS) entry which is preliminary data.</text>
</comment>
<comment type="catalytic activity">
    <reaction evidence="1 6">
        <text>Hydrolysis of terminal non-reducing beta-D-galactose residues in beta-D-galactosides.</text>
        <dbReference type="EC" id="3.2.1.23"/>
    </reaction>
</comment>
<dbReference type="RefSeq" id="WP_208500291.1">
    <property type="nucleotide sequence ID" value="NZ_JAGFOA010000001.1"/>
</dbReference>
<evidence type="ECO:0000256" key="1">
    <source>
        <dbReference type="ARBA" id="ARBA00001412"/>
    </source>
</evidence>
<dbReference type="GO" id="GO:0004565">
    <property type="term" value="F:beta-galactosidase activity"/>
    <property type="evidence" value="ECO:0007669"/>
    <property type="project" value="UniProtKB-EC"/>
</dbReference>
<evidence type="ECO:0000259" key="9">
    <source>
        <dbReference type="Pfam" id="PF02449"/>
    </source>
</evidence>
<reference evidence="11" key="1">
    <citation type="submission" date="2021-03" db="EMBL/GenBank/DDBJ databases">
        <title>Microbacterium sp. nov., a novel actinobacterium isolated from cow dung.</title>
        <authorList>
            <person name="Zhang L."/>
        </authorList>
    </citation>
    <scope>NUCLEOTIDE SEQUENCE</scope>
    <source>
        <strain evidence="11">NEAU-LLB</strain>
    </source>
</reference>
<evidence type="ECO:0000256" key="8">
    <source>
        <dbReference type="PIRSR" id="PIRSR001084-2"/>
    </source>
</evidence>
<dbReference type="PANTHER" id="PTHR36447">
    <property type="entry name" value="BETA-GALACTOSIDASE GANA"/>
    <property type="match status" value="1"/>
</dbReference>
<dbReference type="InterPro" id="IPR003476">
    <property type="entry name" value="Glyco_hydro_42"/>
</dbReference>
<dbReference type="CDD" id="cd03143">
    <property type="entry name" value="A4_beta-galactosidase_middle_domain"/>
    <property type="match status" value="1"/>
</dbReference>
<dbReference type="InterPro" id="IPR029062">
    <property type="entry name" value="Class_I_gatase-like"/>
</dbReference>
<dbReference type="SUPFAM" id="SSF52317">
    <property type="entry name" value="Class I glutamine amidotransferase-like"/>
    <property type="match status" value="1"/>
</dbReference>
<dbReference type="GO" id="GO:0009341">
    <property type="term" value="C:beta-galactosidase complex"/>
    <property type="evidence" value="ECO:0007669"/>
    <property type="project" value="InterPro"/>
</dbReference>
<protein>
    <recommendedName>
        <fullName evidence="3 6">Beta-galactosidase</fullName>
        <shortName evidence="6">Beta-gal</shortName>
        <ecNumber evidence="3 6">3.2.1.23</ecNumber>
    </recommendedName>
</protein>
<feature type="domain" description="Glycoside hydrolase family 42 N-terminal" evidence="9">
    <location>
        <begin position="6"/>
        <end position="379"/>
    </location>
</feature>
<feature type="binding site" evidence="8">
    <location>
        <position position="141"/>
    </location>
    <ligand>
        <name>substrate</name>
    </ligand>
</feature>
<dbReference type="InterPro" id="IPR017853">
    <property type="entry name" value="GH"/>
</dbReference>
<keyword evidence="4 6" id="KW-0378">Hydrolase</keyword>
<dbReference type="SUPFAM" id="SSF51445">
    <property type="entry name" value="(Trans)glycosidases"/>
    <property type="match status" value="1"/>
</dbReference>
<evidence type="ECO:0000256" key="7">
    <source>
        <dbReference type="PIRSR" id="PIRSR001084-1"/>
    </source>
</evidence>
<dbReference type="EC" id="3.2.1.23" evidence="3 6"/>
<evidence type="ECO:0000259" key="10">
    <source>
        <dbReference type="Pfam" id="PF08532"/>
    </source>
</evidence>
<evidence type="ECO:0000256" key="6">
    <source>
        <dbReference type="PIRNR" id="PIRNR001084"/>
    </source>
</evidence>
<dbReference type="Gene3D" id="3.20.20.80">
    <property type="entry name" value="Glycosidases"/>
    <property type="match status" value="1"/>
</dbReference>
<dbReference type="InterPro" id="IPR013529">
    <property type="entry name" value="Glyco_hydro_42_N"/>
</dbReference>